<dbReference type="EMBL" id="JBBPBM010000023">
    <property type="protein sequence ID" value="KAK8544993.1"/>
    <property type="molecule type" value="Genomic_DNA"/>
</dbReference>
<reference evidence="1 2" key="1">
    <citation type="journal article" date="2024" name="G3 (Bethesda)">
        <title>Genome assembly of Hibiscus sabdariffa L. provides insights into metabolisms of medicinal natural products.</title>
        <authorList>
            <person name="Kim T."/>
        </authorList>
    </citation>
    <scope>NUCLEOTIDE SEQUENCE [LARGE SCALE GENOMIC DNA]</scope>
    <source>
        <strain evidence="1">TK-2024</strain>
        <tissue evidence="1">Old leaves</tissue>
    </source>
</reference>
<evidence type="ECO:0000313" key="2">
    <source>
        <dbReference type="Proteomes" id="UP001472677"/>
    </source>
</evidence>
<proteinExistence type="predicted"/>
<comment type="caution">
    <text evidence="1">The sequence shown here is derived from an EMBL/GenBank/DDBJ whole genome shotgun (WGS) entry which is preliminary data.</text>
</comment>
<accession>A0ABR2DQ22</accession>
<name>A0ABR2DQ22_9ROSI</name>
<sequence>MEELFCEQLLGNGHLEEEEEEKEEEEFLCEELLGSWELEEMVAAVVFAEKLLGKDERFEEADETSFFVRSILYFSSMENKRCRKASKKTPSNNGVTVLRA</sequence>
<dbReference type="Proteomes" id="UP001472677">
    <property type="component" value="Unassembled WGS sequence"/>
</dbReference>
<organism evidence="1 2">
    <name type="scientific">Hibiscus sabdariffa</name>
    <name type="common">roselle</name>
    <dbReference type="NCBI Taxonomy" id="183260"/>
    <lineage>
        <taxon>Eukaryota</taxon>
        <taxon>Viridiplantae</taxon>
        <taxon>Streptophyta</taxon>
        <taxon>Embryophyta</taxon>
        <taxon>Tracheophyta</taxon>
        <taxon>Spermatophyta</taxon>
        <taxon>Magnoliopsida</taxon>
        <taxon>eudicotyledons</taxon>
        <taxon>Gunneridae</taxon>
        <taxon>Pentapetalae</taxon>
        <taxon>rosids</taxon>
        <taxon>malvids</taxon>
        <taxon>Malvales</taxon>
        <taxon>Malvaceae</taxon>
        <taxon>Malvoideae</taxon>
        <taxon>Hibiscus</taxon>
    </lineage>
</organism>
<protein>
    <submittedName>
        <fullName evidence="1">Uncharacterized protein</fullName>
    </submittedName>
</protein>
<gene>
    <name evidence="1" type="ORF">V6N12_025848</name>
</gene>
<keyword evidence="2" id="KW-1185">Reference proteome</keyword>
<evidence type="ECO:0000313" key="1">
    <source>
        <dbReference type="EMBL" id="KAK8544993.1"/>
    </source>
</evidence>